<dbReference type="InterPro" id="IPR048020">
    <property type="entry name" value="Transpos_IS3"/>
</dbReference>
<keyword evidence="3" id="KW-1185">Reference proteome</keyword>
<accession>A0A1X7F4T8</accession>
<dbReference type="GO" id="GO:0015074">
    <property type="term" value="P:DNA integration"/>
    <property type="evidence" value="ECO:0007669"/>
    <property type="project" value="InterPro"/>
</dbReference>
<dbReference type="Proteomes" id="UP000192906">
    <property type="component" value="Unassembled WGS sequence"/>
</dbReference>
<dbReference type="InterPro" id="IPR050900">
    <property type="entry name" value="Transposase_IS3/IS150/IS904"/>
</dbReference>
<dbReference type="Pfam" id="PF13276">
    <property type="entry name" value="HTH_21"/>
    <property type="match status" value="1"/>
</dbReference>
<sequence>MTFKFIKMNRSIFPVKKMCQTLKVSRSVFYSWLSRPESKRSIENKILKSRIRELYLEHGKMAGSPMITGDLHAEERFKKVSRTRVARKMKAMGLQCKTVRKFVVTTDSSHKEPAAPNLLNRQFSVSRPNKVWATDITYIKVGLKWFYLTVFIDLFSRIVVGWDLSDSLERSSVICAFNKALVRRRPSKGLMVHSDQGVQYASQEFRKHLAKHGCIQSMSRRGNCWDNAVAESFFHTLKTQMVYHRRFLDKHETEIALFQYIEAYYNRRRRHSSNGWKSPAEFETNCQENIFVA</sequence>
<proteinExistence type="predicted"/>
<reference evidence="3" key="1">
    <citation type="submission" date="2017-04" db="EMBL/GenBank/DDBJ databases">
        <authorList>
            <person name="Varghese N."/>
            <person name="Submissions S."/>
        </authorList>
    </citation>
    <scope>NUCLEOTIDE SEQUENCE [LARGE SCALE GENOMIC DNA]</scope>
    <source>
        <strain evidence="3">K3S</strain>
    </source>
</reference>
<dbReference type="NCBIfam" id="NF033516">
    <property type="entry name" value="transpos_IS3"/>
    <property type="match status" value="1"/>
</dbReference>
<name>A0A1X7F4T8_9BACT</name>
<protein>
    <submittedName>
        <fullName evidence="2">Putative transposase</fullName>
    </submittedName>
</protein>
<dbReference type="AlphaFoldDB" id="A0A1X7F4T8"/>
<dbReference type="SUPFAM" id="SSF53098">
    <property type="entry name" value="Ribonuclease H-like"/>
    <property type="match status" value="1"/>
</dbReference>
<dbReference type="Pfam" id="PF13333">
    <property type="entry name" value="rve_2"/>
    <property type="match status" value="1"/>
</dbReference>
<dbReference type="InterPro" id="IPR025948">
    <property type="entry name" value="HTH-like_dom"/>
</dbReference>
<dbReference type="InterPro" id="IPR001584">
    <property type="entry name" value="Integrase_cat-core"/>
</dbReference>
<gene>
    <name evidence="2" type="ORF">SAMN06295933_3647</name>
</gene>
<dbReference type="EMBL" id="FWZU01000014">
    <property type="protein sequence ID" value="SMF45567.1"/>
    <property type="molecule type" value="Genomic_DNA"/>
</dbReference>
<dbReference type="GO" id="GO:0003676">
    <property type="term" value="F:nucleic acid binding"/>
    <property type="evidence" value="ECO:0007669"/>
    <property type="project" value="InterPro"/>
</dbReference>
<dbReference type="Gene3D" id="3.30.420.10">
    <property type="entry name" value="Ribonuclease H-like superfamily/Ribonuclease H"/>
    <property type="match status" value="1"/>
</dbReference>
<dbReference type="PROSITE" id="PS50994">
    <property type="entry name" value="INTEGRASE"/>
    <property type="match status" value="1"/>
</dbReference>
<dbReference type="Pfam" id="PF00665">
    <property type="entry name" value="rve"/>
    <property type="match status" value="1"/>
</dbReference>
<organism evidence="2 3">
    <name type="scientific">Desulfovibrio gilichinskyi</name>
    <dbReference type="NCBI Taxonomy" id="1519643"/>
    <lineage>
        <taxon>Bacteria</taxon>
        <taxon>Pseudomonadati</taxon>
        <taxon>Thermodesulfobacteriota</taxon>
        <taxon>Desulfovibrionia</taxon>
        <taxon>Desulfovibrionales</taxon>
        <taxon>Desulfovibrionaceae</taxon>
        <taxon>Desulfovibrio</taxon>
    </lineage>
</organism>
<feature type="domain" description="Integrase catalytic" evidence="1">
    <location>
        <begin position="124"/>
        <end position="287"/>
    </location>
</feature>
<dbReference type="PANTHER" id="PTHR46889:SF4">
    <property type="entry name" value="TRANSPOSASE INSO FOR INSERTION SEQUENCE ELEMENT IS911B-RELATED"/>
    <property type="match status" value="1"/>
</dbReference>
<dbReference type="PANTHER" id="PTHR46889">
    <property type="entry name" value="TRANSPOSASE INSF FOR INSERTION SEQUENCE IS3B-RELATED"/>
    <property type="match status" value="1"/>
</dbReference>
<evidence type="ECO:0000259" key="1">
    <source>
        <dbReference type="PROSITE" id="PS50994"/>
    </source>
</evidence>
<evidence type="ECO:0000313" key="3">
    <source>
        <dbReference type="Proteomes" id="UP000192906"/>
    </source>
</evidence>
<evidence type="ECO:0000313" key="2">
    <source>
        <dbReference type="EMBL" id="SMF45567.1"/>
    </source>
</evidence>
<dbReference type="InterPro" id="IPR036397">
    <property type="entry name" value="RNaseH_sf"/>
</dbReference>
<dbReference type="InterPro" id="IPR012337">
    <property type="entry name" value="RNaseH-like_sf"/>
</dbReference>